<evidence type="ECO:0000256" key="1">
    <source>
        <dbReference type="ARBA" id="ARBA00009129"/>
    </source>
</evidence>
<gene>
    <name evidence="4" type="ORF">ABID43_004361</name>
</gene>
<reference evidence="4 5" key="1">
    <citation type="submission" date="2024-06" db="EMBL/GenBank/DDBJ databases">
        <title>Genomic Encyclopedia of Type Strains, Phase IV (KMG-IV): sequencing the most valuable type-strain genomes for metagenomic binning, comparative biology and taxonomic classification.</title>
        <authorList>
            <person name="Goeker M."/>
        </authorList>
    </citation>
    <scope>NUCLEOTIDE SEQUENCE [LARGE SCALE GENOMIC DNA]</scope>
    <source>
        <strain evidence="4 5">DSM 21331</strain>
    </source>
</reference>
<feature type="region of interest" description="Disordered" evidence="2">
    <location>
        <begin position="92"/>
        <end position="154"/>
    </location>
</feature>
<feature type="compositionally biased region" description="Basic and acidic residues" evidence="2">
    <location>
        <begin position="169"/>
        <end position="191"/>
    </location>
</feature>
<dbReference type="RefSeq" id="WP_354466075.1">
    <property type="nucleotide sequence ID" value="NZ_JBEPMM010000018.1"/>
</dbReference>
<dbReference type="Gene3D" id="1.10.1470.10">
    <property type="entry name" value="YjbJ"/>
    <property type="match status" value="1"/>
</dbReference>
<comment type="similarity">
    <text evidence="1">Belongs to the UPF0337 (CsbD) family.</text>
</comment>
<feature type="region of interest" description="Disordered" evidence="2">
    <location>
        <begin position="166"/>
        <end position="192"/>
    </location>
</feature>
<evidence type="ECO:0000259" key="3">
    <source>
        <dbReference type="Pfam" id="PF05532"/>
    </source>
</evidence>
<keyword evidence="5" id="KW-1185">Reference proteome</keyword>
<dbReference type="SUPFAM" id="SSF69047">
    <property type="entry name" value="Hypothetical protein YjbJ"/>
    <property type="match status" value="1"/>
</dbReference>
<name>A0ABV2LAB7_9HYPH</name>
<organism evidence="4 5">
    <name type="scientific">Methylobacterium goesingense</name>
    <dbReference type="NCBI Taxonomy" id="243690"/>
    <lineage>
        <taxon>Bacteria</taxon>
        <taxon>Pseudomonadati</taxon>
        <taxon>Pseudomonadota</taxon>
        <taxon>Alphaproteobacteria</taxon>
        <taxon>Hyphomicrobiales</taxon>
        <taxon>Methylobacteriaceae</taxon>
        <taxon>Methylobacterium</taxon>
    </lineage>
</organism>
<sequence length="226" mass="24345">MTKRIVTSSALLRARDESAARAGLPQTERLSLCADEGDLGFARASNVEIDRDAASIVEHPEFAQRHDGGSEPILLPPVRRIEPCLSYHPSTLSSLSRRDPGFHANAKRPSHPIGSGGYQSWDTSDTDSPRDTIVHGGSECRVSSSNPIPPPLSAVVITPRLPRASTRKAHMDKDRVEGAKKRTRGSLKEAIGKITGNTRAQVEGRAEAVAGWAQGARSEAWDASKK</sequence>
<dbReference type="InterPro" id="IPR036629">
    <property type="entry name" value="YjbJ_sf"/>
</dbReference>
<evidence type="ECO:0000313" key="4">
    <source>
        <dbReference type="EMBL" id="MET3694798.1"/>
    </source>
</evidence>
<evidence type="ECO:0000256" key="2">
    <source>
        <dbReference type="SAM" id="MobiDB-lite"/>
    </source>
</evidence>
<accession>A0ABV2LAB7</accession>
<protein>
    <submittedName>
        <fullName evidence="4">Uncharacterized protein YjbJ (UPF0337 family)</fullName>
    </submittedName>
</protein>
<dbReference type="Proteomes" id="UP001549145">
    <property type="component" value="Unassembled WGS sequence"/>
</dbReference>
<feature type="domain" description="CsbD-like" evidence="3">
    <location>
        <begin position="174"/>
        <end position="225"/>
    </location>
</feature>
<evidence type="ECO:0000313" key="5">
    <source>
        <dbReference type="Proteomes" id="UP001549145"/>
    </source>
</evidence>
<dbReference type="InterPro" id="IPR008462">
    <property type="entry name" value="CsbD"/>
</dbReference>
<proteinExistence type="inferred from homology"/>
<dbReference type="EMBL" id="JBEPMM010000018">
    <property type="protein sequence ID" value="MET3694798.1"/>
    <property type="molecule type" value="Genomic_DNA"/>
</dbReference>
<comment type="caution">
    <text evidence="4">The sequence shown here is derived from an EMBL/GenBank/DDBJ whole genome shotgun (WGS) entry which is preliminary data.</text>
</comment>
<dbReference type="Pfam" id="PF05532">
    <property type="entry name" value="CsbD"/>
    <property type="match status" value="1"/>
</dbReference>